<dbReference type="EMBL" id="JACHIG010000004">
    <property type="protein sequence ID" value="MBB5032889.1"/>
    <property type="molecule type" value="Genomic_DNA"/>
</dbReference>
<protein>
    <submittedName>
        <fullName evidence="2">Uncharacterized protein</fullName>
    </submittedName>
</protein>
<reference evidence="2 3" key="1">
    <citation type="submission" date="2020-08" db="EMBL/GenBank/DDBJ databases">
        <title>Genomic Encyclopedia of Type Strains, Phase IV (KMG-IV): sequencing the most valuable type-strain genomes for metagenomic binning, comparative biology and taxonomic classification.</title>
        <authorList>
            <person name="Goeker M."/>
        </authorList>
    </citation>
    <scope>NUCLEOTIDE SEQUENCE [LARGE SCALE GENOMIC DNA]</scope>
    <source>
        <strain evidence="2 3">DSM 12252</strain>
    </source>
</reference>
<dbReference type="RefSeq" id="WP_221306145.1">
    <property type="nucleotide sequence ID" value="NZ_JACHIG010000004.1"/>
</dbReference>
<keyword evidence="3" id="KW-1185">Reference proteome</keyword>
<accession>A0A7W7YB73</accession>
<evidence type="ECO:0000313" key="2">
    <source>
        <dbReference type="EMBL" id="MBB5032889.1"/>
    </source>
</evidence>
<sequence>MPLLASGSITAQDAVSAAPVYQVLSESTVQQKDGSSVTFLQVLPPVVSPQAKPPAAAFAVPLTAAQEAVLSQVPVQETQMLSISASVHADGFTVLHWTCGTSQRLHAVTNVDFRALAGLGQVKTEQTDYVLILSAGPDEQNLTPAEAQAAQLLPADGGTAFALVADTTAIGPADQSALDVMELLLAYYDAHKAELMQQQAQRATDQAARELAARNAPPPPPRHSIIHFWPLQPAQRAAIQENAQRQKGASQP</sequence>
<evidence type="ECO:0000256" key="1">
    <source>
        <dbReference type="SAM" id="MobiDB-lite"/>
    </source>
</evidence>
<proteinExistence type="predicted"/>
<name>A0A7W7YB73_9BACT</name>
<gene>
    <name evidence="2" type="ORF">HNQ65_002471</name>
</gene>
<comment type="caution">
    <text evidence="2">The sequence shown here is derived from an EMBL/GenBank/DDBJ whole genome shotgun (WGS) entry which is preliminary data.</text>
</comment>
<organism evidence="2 3">
    <name type="scientific">Prosthecobacter vanneervenii</name>
    <dbReference type="NCBI Taxonomy" id="48466"/>
    <lineage>
        <taxon>Bacteria</taxon>
        <taxon>Pseudomonadati</taxon>
        <taxon>Verrucomicrobiota</taxon>
        <taxon>Verrucomicrobiia</taxon>
        <taxon>Verrucomicrobiales</taxon>
        <taxon>Verrucomicrobiaceae</taxon>
        <taxon>Prosthecobacter</taxon>
    </lineage>
</organism>
<dbReference type="Proteomes" id="UP000590740">
    <property type="component" value="Unassembled WGS sequence"/>
</dbReference>
<feature type="region of interest" description="Disordered" evidence="1">
    <location>
        <begin position="200"/>
        <end position="223"/>
    </location>
</feature>
<dbReference type="AlphaFoldDB" id="A0A7W7YB73"/>
<evidence type="ECO:0000313" key="3">
    <source>
        <dbReference type="Proteomes" id="UP000590740"/>
    </source>
</evidence>